<feature type="compositionally biased region" description="Polar residues" evidence="5">
    <location>
        <begin position="86"/>
        <end position="96"/>
    </location>
</feature>
<feature type="compositionally biased region" description="Pro residues" evidence="5">
    <location>
        <begin position="321"/>
        <end position="330"/>
    </location>
</feature>
<keyword evidence="2" id="KW-0805">Transcription regulation</keyword>
<dbReference type="Proteomes" id="UP001627154">
    <property type="component" value="Unassembled WGS sequence"/>
</dbReference>
<comment type="caution">
    <text evidence="7">The sequence shown here is derived from an EMBL/GenBank/DDBJ whole genome shotgun (WGS) entry which is preliminary data.</text>
</comment>
<dbReference type="InterPro" id="IPR000040">
    <property type="entry name" value="AML1_Runt"/>
</dbReference>
<feature type="region of interest" description="Disordered" evidence="5">
    <location>
        <begin position="309"/>
        <end position="360"/>
    </location>
</feature>
<feature type="compositionally biased region" description="Polar residues" evidence="5">
    <location>
        <begin position="418"/>
        <end position="448"/>
    </location>
</feature>
<dbReference type="EMBL" id="JBJJXI010000021">
    <property type="protein sequence ID" value="KAL3405459.1"/>
    <property type="molecule type" value="Genomic_DNA"/>
</dbReference>
<dbReference type="AlphaFoldDB" id="A0ABD2XJV5"/>
<dbReference type="PRINTS" id="PR00967">
    <property type="entry name" value="ONCOGENEAML1"/>
</dbReference>
<organism evidence="7 8">
    <name type="scientific">Trichogramma kaykai</name>
    <dbReference type="NCBI Taxonomy" id="54128"/>
    <lineage>
        <taxon>Eukaryota</taxon>
        <taxon>Metazoa</taxon>
        <taxon>Ecdysozoa</taxon>
        <taxon>Arthropoda</taxon>
        <taxon>Hexapoda</taxon>
        <taxon>Insecta</taxon>
        <taxon>Pterygota</taxon>
        <taxon>Neoptera</taxon>
        <taxon>Endopterygota</taxon>
        <taxon>Hymenoptera</taxon>
        <taxon>Apocrita</taxon>
        <taxon>Proctotrupomorpha</taxon>
        <taxon>Chalcidoidea</taxon>
        <taxon>Trichogrammatidae</taxon>
        <taxon>Trichogramma</taxon>
    </lineage>
</organism>
<keyword evidence="3" id="KW-0804">Transcription</keyword>
<dbReference type="SUPFAM" id="SSF49417">
    <property type="entry name" value="p53-like transcription factors"/>
    <property type="match status" value="1"/>
</dbReference>
<evidence type="ECO:0000256" key="3">
    <source>
        <dbReference type="ARBA" id="ARBA00023163"/>
    </source>
</evidence>
<keyword evidence="8" id="KW-1185">Reference proteome</keyword>
<protein>
    <recommendedName>
        <fullName evidence="6">Runt domain-containing protein</fullName>
    </recommendedName>
</protein>
<reference evidence="7 8" key="1">
    <citation type="journal article" date="2024" name="bioRxiv">
        <title>A reference genome for Trichogramma kaykai: A tiny desert-dwelling parasitoid wasp with competing sex-ratio distorters.</title>
        <authorList>
            <person name="Culotta J."/>
            <person name="Lindsey A.R."/>
        </authorList>
    </citation>
    <scope>NUCLEOTIDE SEQUENCE [LARGE SCALE GENOMIC DNA]</scope>
    <source>
        <strain evidence="7 8">KSX58</strain>
    </source>
</reference>
<feature type="region of interest" description="Disordered" evidence="5">
    <location>
        <begin position="81"/>
        <end position="105"/>
    </location>
</feature>
<evidence type="ECO:0000259" key="6">
    <source>
        <dbReference type="PROSITE" id="PS51062"/>
    </source>
</evidence>
<proteinExistence type="predicted"/>
<feature type="compositionally biased region" description="Low complexity" evidence="5">
    <location>
        <begin position="343"/>
        <end position="356"/>
    </location>
</feature>
<dbReference type="InterPro" id="IPR012346">
    <property type="entry name" value="p53/RUNT-type_TF_DNA-bd_sf"/>
</dbReference>
<evidence type="ECO:0000313" key="7">
    <source>
        <dbReference type="EMBL" id="KAL3405459.1"/>
    </source>
</evidence>
<dbReference type="PANTHER" id="PTHR11950">
    <property type="entry name" value="RUNT RELATED"/>
    <property type="match status" value="1"/>
</dbReference>
<evidence type="ECO:0000256" key="2">
    <source>
        <dbReference type="ARBA" id="ARBA00023015"/>
    </source>
</evidence>
<evidence type="ECO:0000256" key="5">
    <source>
        <dbReference type="SAM" id="MobiDB-lite"/>
    </source>
</evidence>
<dbReference type="InterPro" id="IPR008967">
    <property type="entry name" value="p53-like_TF_DNA-bd_sf"/>
</dbReference>
<dbReference type="PROSITE" id="PS51062">
    <property type="entry name" value="RUNT"/>
    <property type="match status" value="1"/>
</dbReference>
<evidence type="ECO:0000256" key="1">
    <source>
        <dbReference type="ARBA" id="ARBA00004123"/>
    </source>
</evidence>
<feature type="compositionally biased region" description="Low complexity" evidence="5">
    <location>
        <begin position="309"/>
        <end position="320"/>
    </location>
</feature>
<dbReference type="InterPro" id="IPR013524">
    <property type="entry name" value="Runt_dom"/>
</dbReference>
<dbReference type="Pfam" id="PF00853">
    <property type="entry name" value="Runt"/>
    <property type="match status" value="1"/>
</dbReference>
<dbReference type="Gene3D" id="2.60.40.720">
    <property type="match status" value="1"/>
</dbReference>
<sequence>MYLLQQIQNLQQGVHQISLSKVRSEKISSCFSSFICHSNTNEISCAVCDQTTSDNECKFEIERKCVRPSLQSIKITATTRKDTANMRLTDSSPSGKQQQQQQNNQQIPNGMEAYYNSVCDALRVCHGDLVHTGSPAILCTPLPNHWRSNKSLPIAFKVVALDDVCDGTVVTISAGNDENFCGELRNATAVMKNQVAKFNDLRFVGRSGRGKSFSLTIQIQCVPFQIATYQKAIKVTVDGPREPRSKSSYHLGSGFPPIGYLGPWFESAYFNLGWTLPHPSLAAKGSMGLPTNPAEAYPGAYLTHLVSPQTTTTTTTTTGHPPHPTTPPQLPYGAIPGYPLTKPSSASPVSDPAAHPTPIATRLSVSPSSLHTVCHAASIGKLSPLGESKQQPQAQPTNHHHHHQHQHQLRKSLKTESVGMSQPSLSPSVNTPPRTPDNSAGSDSETSCNEEIRSAFAPIRPTAIRGSSISPEQRRDLDYSYLKKIHNSKVEGSRNDLKAPTSLISRKQSSHGAHHHHASPKITTMTPAAKPVWRPY</sequence>
<dbReference type="GO" id="GO:0006357">
    <property type="term" value="P:regulation of transcription by RNA polymerase II"/>
    <property type="evidence" value="ECO:0007669"/>
    <property type="project" value="UniProtKB-ARBA"/>
</dbReference>
<feature type="compositionally biased region" description="Basic residues" evidence="5">
    <location>
        <begin position="398"/>
        <end position="412"/>
    </location>
</feature>
<accession>A0ABD2XJV5</accession>
<evidence type="ECO:0000256" key="4">
    <source>
        <dbReference type="ARBA" id="ARBA00023242"/>
    </source>
</evidence>
<name>A0ABD2XJV5_9HYME</name>
<comment type="subcellular location">
    <subcellularLocation>
        <location evidence="1">Nucleus</location>
    </subcellularLocation>
</comment>
<keyword evidence="4" id="KW-0539">Nucleus</keyword>
<feature type="region of interest" description="Disordered" evidence="5">
    <location>
        <begin position="383"/>
        <end position="448"/>
    </location>
</feature>
<feature type="region of interest" description="Disordered" evidence="5">
    <location>
        <begin position="504"/>
        <end position="536"/>
    </location>
</feature>
<dbReference type="PANTHER" id="PTHR11950:SF31">
    <property type="entry name" value="SEGMENTATION PROTEIN RUNT"/>
    <property type="match status" value="1"/>
</dbReference>
<evidence type="ECO:0000313" key="8">
    <source>
        <dbReference type="Proteomes" id="UP001627154"/>
    </source>
</evidence>
<feature type="compositionally biased region" description="Basic residues" evidence="5">
    <location>
        <begin position="508"/>
        <end position="519"/>
    </location>
</feature>
<gene>
    <name evidence="7" type="ORF">TKK_002464</name>
</gene>
<dbReference type="GO" id="GO:0005634">
    <property type="term" value="C:nucleus"/>
    <property type="evidence" value="ECO:0007669"/>
    <property type="project" value="UniProtKB-SubCell"/>
</dbReference>
<feature type="domain" description="Runt" evidence="6">
    <location>
        <begin position="117"/>
        <end position="245"/>
    </location>
</feature>